<organism evidence="8">
    <name type="scientific">mine drainage metagenome</name>
    <dbReference type="NCBI Taxonomy" id="410659"/>
    <lineage>
        <taxon>unclassified sequences</taxon>
        <taxon>metagenomes</taxon>
        <taxon>ecological metagenomes</taxon>
    </lineage>
</organism>
<dbReference type="InterPro" id="IPR004099">
    <property type="entry name" value="Pyr_nucl-diS_OxRdtase_dimer"/>
</dbReference>
<dbReference type="InterPro" id="IPR016156">
    <property type="entry name" value="FAD/NAD-linked_Rdtase_dimer_sf"/>
</dbReference>
<comment type="caution">
    <text evidence="8">The sequence shown here is derived from an EMBL/GenBank/DDBJ whole genome shotgun (WGS) entry which is preliminary data.</text>
</comment>
<feature type="domain" description="FAD/NAD(P)-binding" evidence="7">
    <location>
        <begin position="4"/>
        <end position="69"/>
    </location>
</feature>
<feature type="domain" description="Pyridine nucleotide-disulphide oxidoreductase dimerisation" evidence="6">
    <location>
        <begin position="89"/>
        <end position="197"/>
    </location>
</feature>
<keyword evidence="5" id="KW-0560">Oxidoreductase</keyword>
<dbReference type="Gene3D" id="3.50.50.60">
    <property type="entry name" value="FAD/NAD(P)-binding domain"/>
    <property type="match status" value="1"/>
</dbReference>
<dbReference type="PRINTS" id="PR00368">
    <property type="entry name" value="FADPNR"/>
</dbReference>
<feature type="non-terminal residue" evidence="8">
    <location>
        <position position="1"/>
    </location>
</feature>
<dbReference type="InterPro" id="IPR023753">
    <property type="entry name" value="FAD/NAD-binding_dom"/>
</dbReference>
<dbReference type="FunFam" id="3.30.390.30:FF:000001">
    <property type="entry name" value="Dihydrolipoyl dehydrogenase"/>
    <property type="match status" value="1"/>
</dbReference>
<dbReference type="SUPFAM" id="SSF51905">
    <property type="entry name" value="FAD/NAD(P)-binding domain"/>
    <property type="match status" value="1"/>
</dbReference>
<dbReference type="SUPFAM" id="SSF55424">
    <property type="entry name" value="FAD/NAD-linked reductases, dimerisation (C-terminal) domain"/>
    <property type="match status" value="1"/>
</dbReference>
<evidence type="ECO:0000256" key="2">
    <source>
        <dbReference type="ARBA" id="ARBA00007532"/>
    </source>
</evidence>
<evidence type="ECO:0000256" key="5">
    <source>
        <dbReference type="ARBA" id="ARBA00023002"/>
    </source>
</evidence>
<evidence type="ECO:0000313" key="8">
    <source>
        <dbReference type="EMBL" id="EQD75634.1"/>
    </source>
</evidence>
<protein>
    <submittedName>
        <fullName evidence="8">Mercuric reductase MerA</fullName>
    </submittedName>
</protein>
<dbReference type="Pfam" id="PF07992">
    <property type="entry name" value="Pyr_redox_2"/>
    <property type="match status" value="1"/>
</dbReference>
<evidence type="ECO:0000256" key="3">
    <source>
        <dbReference type="ARBA" id="ARBA00022630"/>
    </source>
</evidence>
<dbReference type="InterPro" id="IPR036188">
    <property type="entry name" value="FAD/NAD-bd_sf"/>
</dbReference>
<name>T1D2F5_9ZZZZ</name>
<dbReference type="PANTHER" id="PTHR43014">
    <property type="entry name" value="MERCURIC REDUCTASE"/>
    <property type="match status" value="1"/>
</dbReference>
<dbReference type="PRINTS" id="PR00411">
    <property type="entry name" value="PNDRDTASEI"/>
</dbReference>
<dbReference type="EMBL" id="AUZY01001188">
    <property type="protein sequence ID" value="EQD75634.1"/>
    <property type="molecule type" value="Genomic_DNA"/>
</dbReference>
<keyword evidence="4" id="KW-0274">FAD</keyword>
<sequence length="213" mass="22777">VRCEAEEILVATGVVPNTSDLGLETAGVELTERGYVKTDMNLETTVPGVWAAGDVTSRMALETVAAKEGAIAATNALKGEKRSINFDWVPHAVFTNPQVASVGLTEAEAVRRGHACDCRVITMERVPKALTVGDTRGVLKMVADAKTKRVLGVHIVSPIAADMIHAAAYALRGGLTVEDIIDTVHTFPTFSEAIKFAAESFHHDMNKMSCCIE</sequence>
<comment type="similarity">
    <text evidence="2">Belongs to the class-I pyridine nucleotide-disulfide oxidoreductase family.</text>
</comment>
<dbReference type="PANTHER" id="PTHR43014:SF4">
    <property type="entry name" value="PYRIDINE NUCLEOTIDE-DISULFIDE OXIDOREDUCTASE RCLA-RELATED"/>
    <property type="match status" value="1"/>
</dbReference>
<reference evidence="8" key="2">
    <citation type="journal article" date="2014" name="ISME J.">
        <title>Microbial stratification in low pH oxic and suboxic macroscopic growths along an acid mine drainage.</title>
        <authorList>
            <person name="Mendez-Garcia C."/>
            <person name="Mesa V."/>
            <person name="Sprenger R.R."/>
            <person name="Richter M."/>
            <person name="Diez M.S."/>
            <person name="Solano J."/>
            <person name="Bargiela R."/>
            <person name="Golyshina O.V."/>
            <person name="Manteca A."/>
            <person name="Ramos J.L."/>
            <person name="Gallego J.R."/>
            <person name="Llorente I."/>
            <person name="Martins Dos Santos V.A."/>
            <person name="Jensen O.N."/>
            <person name="Pelaez A.I."/>
            <person name="Sanchez J."/>
            <person name="Ferrer M."/>
        </authorList>
    </citation>
    <scope>NUCLEOTIDE SEQUENCE</scope>
</reference>
<keyword evidence="3" id="KW-0285">Flavoprotein</keyword>
<dbReference type="Pfam" id="PF02852">
    <property type="entry name" value="Pyr_redox_dim"/>
    <property type="match status" value="1"/>
</dbReference>
<evidence type="ECO:0000259" key="7">
    <source>
        <dbReference type="Pfam" id="PF07992"/>
    </source>
</evidence>
<comment type="cofactor">
    <cofactor evidence="1">
        <name>FAD</name>
        <dbReference type="ChEBI" id="CHEBI:57692"/>
    </cofactor>
</comment>
<accession>T1D2F5</accession>
<dbReference type="GO" id="GO:0003955">
    <property type="term" value="F:NAD(P)H dehydrogenase (quinone) activity"/>
    <property type="evidence" value="ECO:0007669"/>
    <property type="project" value="TreeGrafter"/>
</dbReference>
<reference evidence="8" key="1">
    <citation type="submission" date="2013-08" db="EMBL/GenBank/DDBJ databases">
        <authorList>
            <person name="Mendez C."/>
            <person name="Richter M."/>
            <person name="Ferrer M."/>
            <person name="Sanchez J."/>
        </authorList>
    </citation>
    <scope>NUCLEOTIDE SEQUENCE</scope>
</reference>
<evidence type="ECO:0000259" key="6">
    <source>
        <dbReference type="Pfam" id="PF02852"/>
    </source>
</evidence>
<proteinExistence type="inferred from homology"/>
<dbReference type="GO" id="GO:0050660">
    <property type="term" value="F:flavin adenine dinucleotide binding"/>
    <property type="evidence" value="ECO:0007669"/>
    <property type="project" value="TreeGrafter"/>
</dbReference>
<evidence type="ECO:0000256" key="4">
    <source>
        <dbReference type="ARBA" id="ARBA00022827"/>
    </source>
</evidence>
<dbReference type="Gene3D" id="3.30.390.30">
    <property type="match status" value="1"/>
</dbReference>
<dbReference type="AlphaFoldDB" id="T1D2F5"/>
<evidence type="ECO:0000256" key="1">
    <source>
        <dbReference type="ARBA" id="ARBA00001974"/>
    </source>
</evidence>
<gene>
    <name evidence="8" type="ORF">B1B_02005</name>
</gene>